<feature type="domain" description="O-antigen ligase-related" evidence="6">
    <location>
        <begin position="60"/>
        <end position="197"/>
    </location>
</feature>
<comment type="caution">
    <text evidence="7">The sequence shown here is derived from an EMBL/GenBank/DDBJ whole genome shotgun (WGS) entry which is preliminary data.</text>
</comment>
<dbReference type="Proteomes" id="UP000824055">
    <property type="component" value="Unassembled WGS sequence"/>
</dbReference>
<feature type="transmembrane region" description="Helical" evidence="5">
    <location>
        <begin position="242"/>
        <end position="260"/>
    </location>
</feature>
<dbReference type="InterPro" id="IPR007016">
    <property type="entry name" value="O-antigen_ligase-rel_domated"/>
</dbReference>
<evidence type="ECO:0000256" key="4">
    <source>
        <dbReference type="ARBA" id="ARBA00023136"/>
    </source>
</evidence>
<organism evidence="7 8">
    <name type="scientific">Candidatus Prevotella avicola</name>
    <dbReference type="NCBI Taxonomy" id="2838738"/>
    <lineage>
        <taxon>Bacteria</taxon>
        <taxon>Pseudomonadati</taxon>
        <taxon>Bacteroidota</taxon>
        <taxon>Bacteroidia</taxon>
        <taxon>Bacteroidales</taxon>
        <taxon>Prevotellaceae</taxon>
        <taxon>Prevotella</taxon>
    </lineage>
</organism>
<reference evidence="7" key="1">
    <citation type="journal article" date="2021" name="PeerJ">
        <title>Extensive microbial diversity within the chicken gut microbiome revealed by metagenomics and culture.</title>
        <authorList>
            <person name="Gilroy R."/>
            <person name="Ravi A."/>
            <person name="Getino M."/>
            <person name="Pursley I."/>
            <person name="Horton D.L."/>
            <person name="Alikhan N.F."/>
            <person name="Baker D."/>
            <person name="Gharbi K."/>
            <person name="Hall N."/>
            <person name="Watson M."/>
            <person name="Adriaenssens E.M."/>
            <person name="Foster-Nyarko E."/>
            <person name="Jarju S."/>
            <person name="Secka A."/>
            <person name="Antonio M."/>
            <person name="Oren A."/>
            <person name="Chaudhuri R.R."/>
            <person name="La Ragione R."/>
            <person name="Hildebrand F."/>
            <person name="Pallen M.J."/>
        </authorList>
    </citation>
    <scope>NUCLEOTIDE SEQUENCE</scope>
    <source>
        <strain evidence="7">ChiHecec3B27-8219</strain>
    </source>
</reference>
<evidence type="ECO:0000313" key="8">
    <source>
        <dbReference type="Proteomes" id="UP000824055"/>
    </source>
</evidence>
<sequence length="268" mass="30511">MEDLSDILTRSMEDARGNLHGRITGTSLYTIQYGILLVLVIFIYQAFSAWNKSKVMQFVILILVLINIYLTGSRGPLGALLVGMAYYLMRSLSWKKRVTYTLAILFFIFVGWPYFESYFSLFTDSDISGSSFEMRVAQFGGALSMVSNNIQSLLFGKGFGYTAYYLTNYGIHPVAYSFESTHVSGIVNYGILGLIFIFLCNILFLYYVARKAYNKELIDNNSYFLLSSYLIAYVVYNLLVGNVYNGLFLFGFFVILKMCIAQKRKINS</sequence>
<keyword evidence="2 5" id="KW-0812">Transmembrane</keyword>
<dbReference type="AlphaFoldDB" id="A0A9D2FZ26"/>
<protein>
    <recommendedName>
        <fullName evidence="6">O-antigen ligase-related domain-containing protein</fullName>
    </recommendedName>
</protein>
<feature type="transmembrane region" description="Helical" evidence="5">
    <location>
        <begin position="186"/>
        <end position="208"/>
    </location>
</feature>
<evidence type="ECO:0000256" key="2">
    <source>
        <dbReference type="ARBA" id="ARBA00022692"/>
    </source>
</evidence>
<feature type="transmembrane region" description="Helical" evidence="5">
    <location>
        <begin position="26"/>
        <end position="47"/>
    </location>
</feature>
<dbReference type="EMBL" id="DXBE01000066">
    <property type="protein sequence ID" value="HIZ70024.1"/>
    <property type="molecule type" value="Genomic_DNA"/>
</dbReference>
<name>A0A9D2FZ26_9BACT</name>
<dbReference type="InterPro" id="IPR051533">
    <property type="entry name" value="WaaL-like"/>
</dbReference>
<keyword evidence="3 5" id="KW-1133">Transmembrane helix</keyword>
<feature type="transmembrane region" description="Helical" evidence="5">
    <location>
        <begin position="59"/>
        <end position="86"/>
    </location>
</feature>
<evidence type="ECO:0000259" key="6">
    <source>
        <dbReference type="Pfam" id="PF04932"/>
    </source>
</evidence>
<accession>A0A9D2FZ26</accession>
<dbReference type="Pfam" id="PF04932">
    <property type="entry name" value="Wzy_C"/>
    <property type="match status" value="1"/>
</dbReference>
<evidence type="ECO:0000256" key="3">
    <source>
        <dbReference type="ARBA" id="ARBA00022989"/>
    </source>
</evidence>
<proteinExistence type="predicted"/>
<dbReference type="PANTHER" id="PTHR37422:SF13">
    <property type="entry name" value="LIPOPOLYSACCHARIDE BIOSYNTHESIS PROTEIN PA4999-RELATED"/>
    <property type="match status" value="1"/>
</dbReference>
<reference evidence="7" key="2">
    <citation type="submission" date="2021-04" db="EMBL/GenBank/DDBJ databases">
        <authorList>
            <person name="Gilroy R."/>
        </authorList>
    </citation>
    <scope>NUCLEOTIDE SEQUENCE</scope>
    <source>
        <strain evidence="7">ChiHecec3B27-8219</strain>
    </source>
</reference>
<keyword evidence="4 5" id="KW-0472">Membrane</keyword>
<evidence type="ECO:0000256" key="1">
    <source>
        <dbReference type="ARBA" id="ARBA00004141"/>
    </source>
</evidence>
<evidence type="ECO:0000313" key="7">
    <source>
        <dbReference type="EMBL" id="HIZ70024.1"/>
    </source>
</evidence>
<comment type="subcellular location">
    <subcellularLocation>
        <location evidence="1">Membrane</location>
        <topology evidence="1">Multi-pass membrane protein</topology>
    </subcellularLocation>
</comment>
<evidence type="ECO:0000256" key="5">
    <source>
        <dbReference type="SAM" id="Phobius"/>
    </source>
</evidence>
<feature type="transmembrane region" description="Helical" evidence="5">
    <location>
        <begin position="98"/>
        <end position="115"/>
    </location>
</feature>
<dbReference type="PANTHER" id="PTHR37422">
    <property type="entry name" value="TEICHURONIC ACID BIOSYNTHESIS PROTEIN TUAE"/>
    <property type="match status" value="1"/>
</dbReference>
<gene>
    <name evidence="7" type="ORF">H9966_09150</name>
</gene>
<dbReference type="GO" id="GO:0016020">
    <property type="term" value="C:membrane"/>
    <property type="evidence" value="ECO:0007669"/>
    <property type="project" value="UniProtKB-SubCell"/>
</dbReference>